<evidence type="ECO:0000313" key="2">
    <source>
        <dbReference type="Proteomes" id="UP000277094"/>
    </source>
</evidence>
<gene>
    <name evidence="1" type="ORF">EFL95_17165</name>
</gene>
<name>A0A3N0DQ07_9ACTN</name>
<sequence>MTTTGTPRRAHPVPAASRLLAGLNSHGLGSLVDARTAADIDVAARFVIRQFTCACDLEPQTHIVGEDCPPHPMHPSVDPN</sequence>
<dbReference type="RefSeq" id="WP_123235314.1">
    <property type="nucleotide sequence ID" value="NZ_RJSG01000003.1"/>
</dbReference>
<organism evidence="1 2">
    <name type="scientific">Nocardioides marmorisolisilvae</name>
    <dbReference type="NCBI Taxonomy" id="1542737"/>
    <lineage>
        <taxon>Bacteria</taxon>
        <taxon>Bacillati</taxon>
        <taxon>Actinomycetota</taxon>
        <taxon>Actinomycetes</taxon>
        <taxon>Propionibacteriales</taxon>
        <taxon>Nocardioidaceae</taxon>
        <taxon>Nocardioides</taxon>
    </lineage>
</organism>
<dbReference type="Proteomes" id="UP000277094">
    <property type="component" value="Unassembled WGS sequence"/>
</dbReference>
<reference evidence="1 2" key="1">
    <citation type="submission" date="2018-11" db="EMBL/GenBank/DDBJ databases">
        <authorList>
            <person name="Li F."/>
        </authorList>
    </citation>
    <scope>NUCLEOTIDE SEQUENCE [LARGE SCALE GENOMIC DNA]</scope>
    <source>
        <strain evidence="1 2">KIS18-7</strain>
    </source>
</reference>
<proteinExistence type="predicted"/>
<accession>A0A3N0DQ07</accession>
<dbReference type="EMBL" id="RJSG01000003">
    <property type="protein sequence ID" value="RNL77728.1"/>
    <property type="molecule type" value="Genomic_DNA"/>
</dbReference>
<protein>
    <submittedName>
        <fullName evidence="1">Uncharacterized protein</fullName>
    </submittedName>
</protein>
<evidence type="ECO:0000313" key="1">
    <source>
        <dbReference type="EMBL" id="RNL77728.1"/>
    </source>
</evidence>
<keyword evidence="2" id="KW-1185">Reference proteome</keyword>
<dbReference type="AlphaFoldDB" id="A0A3N0DQ07"/>
<comment type="caution">
    <text evidence="1">The sequence shown here is derived from an EMBL/GenBank/DDBJ whole genome shotgun (WGS) entry which is preliminary data.</text>
</comment>